<proteinExistence type="predicted"/>
<dbReference type="PROSITE" id="PS50222">
    <property type="entry name" value="EF_HAND_2"/>
    <property type="match status" value="2"/>
</dbReference>
<feature type="compositionally biased region" description="Gly residues" evidence="3">
    <location>
        <begin position="29"/>
        <end position="54"/>
    </location>
</feature>
<evidence type="ECO:0000256" key="3">
    <source>
        <dbReference type="SAM" id="MobiDB-lite"/>
    </source>
</evidence>
<dbReference type="RefSeq" id="WP_311768499.1">
    <property type="nucleotide sequence ID" value="NZ_JACHLN010000003.1"/>
</dbReference>
<organism evidence="6 7">
    <name type="scientific">Sphingomonas kyeonggiensis</name>
    <dbReference type="NCBI Taxonomy" id="1268553"/>
    <lineage>
        <taxon>Bacteria</taxon>
        <taxon>Pseudomonadati</taxon>
        <taxon>Pseudomonadota</taxon>
        <taxon>Alphaproteobacteria</taxon>
        <taxon>Sphingomonadales</taxon>
        <taxon>Sphingomonadaceae</taxon>
        <taxon>Sphingomonas</taxon>
    </lineage>
</organism>
<dbReference type="Pfam" id="PF13202">
    <property type="entry name" value="EF-hand_5"/>
    <property type="match status" value="2"/>
</dbReference>
<evidence type="ECO:0000259" key="5">
    <source>
        <dbReference type="PROSITE" id="PS50222"/>
    </source>
</evidence>
<feature type="region of interest" description="Disordered" evidence="3">
    <location>
        <begin position="204"/>
        <end position="246"/>
    </location>
</feature>
<feature type="domain" description="EF-hand" evidence="5">
    <location>
        <begin position="65"/>
        <end position="100"/>
    </location>
</feature>
<dbReference type="InterPro" id="IPR002048">
    <property type="entry name" value="EF_hand_dom"/>
</dbReference>
<dbReference type="Gene3D" id="1.10.238.10">
    <property type="entry name" value="EF-hand"/>
    <property type="match status" value="2"/>
</dbReference>
<evidence type="ECO:0000313" key="6">
    <source>
        <dbReference type="EMBL" id="MBB4840244.1"/>
    </source>
</evidence>
<keyword evidence="2" id="KW-0677">Repeat</keyword>
<name>A0A7W7NTZ4_9SPHN</name>
<dbReference type="PANTHER" id="PTHR10827:SF98">
    <property type="entry name" value="45 KDA CALCIUM-BINDING PROTEIN"/>
    <property type="match status" value="1"/>
</dbReference>
<evidence type="ECO:0000256" key="1">
    <source>
        <dbReference type="ARBA" id="ARBA00022723"/>
    </source>
</evidence>
<dbReference type="PANTHER" id="PTHR10827">
    <property type="entry name" value="RETICULOCALBIN"/>
    <property type="match status" value="1"/>
</dbReference>
<dbReference type="GO" id="GO:0005509">
    <property type="term" value="F:calcium ion binding"/>
    <property type="evidence" value="ECO:0007669"/>
    <property type="project" value="InterPro"/>
</dbReference>
<feature type="compositionally biased region" description="Basic and acidic residues" evidence="3">
    <location>
        <begin position="204"/>
        <end position="224"/>
    </location>
</feature>
<feature type="signal peptide" evidence="4">
    <location>
        <begin position="1"/>
        <end position="19"/>
    </location>
</feature>
<feature type="chain" id="PRO_5031122312" evidence="4">
    <location>
        <begin position="20"/>
        <end position="246"/>
    </location>
</feature>
<feature type="domain" description="EF-hand" evidence="5">
    <location>
        <begin position="101"/>
        <end position="132"/>
    </location>
</feature>
<dbReference type="EMBL" id="JACHLN010000003">
    <property type="protein sequence ID" value="MBB4840244.1"/>
    <property type="molecule type" value="Genomic_DNA"/>
</dbReference>
<evidence type="ECO:0000256" key="4">
    <source>
        <dbReference type="SAM" id="SignalP"/>
    </source>
</evidence>
<feature type="compositionally biased region" description="Gly residues" evidence="3">
    <location>
        <begin position="225"/>
        <end position="238"/>
    </location>
</feature>
<dbReference type="InterPro" id="IPR011992">
    <property type="entry name" value="EF-hand-dom_pair"/>
</dbReference>
<gene>
    <name evidence="6" type="ORF">HNP52_003336</name>
</gene>
<dbReference type="Pfam" id="PF00036">
    <property type="entry name" value="EF-hand_1"/>
    <property type="match status" value="1"/>
</dbReference>
<keyword evidence="4" id="KW-0732">Signal</keyword>
<keyword evidence="7" id="KW-1185">Reference proteome</keyword>
<sequence>MVRTLLLGAALAVAAPAYAQMGPGGGGGGFPGGGGPGGPGGRGGPPGGGPGGGRPKMMKPVKREKLDKVVTEMFRTADKNGDGLLTFEELKTVIEARRDARIKARFERIDTDHNGSLSAAEFFAWQHDMGSVASAEHQPVAEIGGPVSESIMPDLDEDDMALRRLVEPLNAMVIVNANTNYDNGVSLDELLAYERKKFDAADADHDGALTMEELRSLEPRDRDGPGGPGGPGGFGGPMGRPPRGEE</sequence>
<accession>A0A7W7NTZ4</accession>
<evidence type="ECO:0000256" key="2">
    <source>
        <dbReference type="ARBA" id="ARBA00022737"/>
    </source>
</evidence>
<feature type="region of interest" description="Disordered" evidence="3">
    <location>
        <begin position="29"/>
        <end position="60"/>
    </location>
</feature>
<dbReference type="CDD" id="cd00051">
    <property type="entry name" value="EFh"/>
    <property type="match status" value="1"/>
</dbReference>
<evidence type="ECO:0000313" key="7">
    <source>
        <dbReference type="Proteomes" id="UP000575241"/>
    </source>
</evidence>
<dbReference type="SUPFAM" id="SSF47473">
    <property type="entry name" value="EF-hand"/>
    <property type="match status" value="1"/>
</dbReference>
<dbReference type="PROSITE" id="PS00018">
    <property type="entry name" value="EF_HAND_1"/>
    <property type="match status" value="3"/>
</dbReference>
<protein>
    <submittedName>
        <fullName evidence="6">Ca2+-binding EF-hand superfamily protein</fullName>
    </submittedName>
</protein>
<reference evidence="6 7" key="1">
    <citation type="submission" date="2020-08" db="EMBL/GenBank/DDBJ databases">
        <title>Functional genomics of gut bacteria from endangered species of beetles.</title>
        <authorList>
            <person name="Carlos-Shanley C."/>
        </authorList>
    </citation>
    <scope>NUCLEOTIDE SEQUENCE [LARGE SCALE GENOMIC DNA]</scope>
    <source>
        <strain evidence="6 7">S00224</strain>
    </source>
</reference>
<dbReference type="AlphaFoldDB" id="A0A7W7NTZ4"/>
<dbReference type="SMART" id="SM00054">
    <property type="entry name" value="EFh"/>
    <property type="match status" value="3"/>
</dbReference>
<dbReference type="Proteomes" id="UP000575241">
    <property type="component" value="Unassembled WGS sequence"/>
</dbReference>
<keyword evidence="1" id="KW-0479">Metal-binding</keyword>
<comment type="caution">
    <text evidence="6">The sequence shown here is derived from an EMBL/GenBank/DDBJ whole genome shotgun (WGS) entry which is preliminary data.</text>
</comment>
<dbReference type="InterPro" id="IPR018247">
    <property type="entry name" value="EF_Hand_1_Ca_BS"/>
</dbReference>